<dbReference type="Pfam" id="PF01627">
    <property type="entry name" value="Hpt"/>
    <property type="match status" value="1"/>
</dbReference>
<feature type="domain" description="Response regulatory" evidence="5">
    <location>
        <begin position="385"/>
        <end position="501"/>
    </location>
</feature>
<dbReference type="Gene3D" id="6.10.250.690">
    <property type="match status" value="1"/>
</dbReference>
<reference evidence="8 9" key="1">
    <citation type="submission" date="2022-04" db="EMBL/GenBank/DDBJ databases">
        <title>Positive selection, recombination, and allopatry shape intraspecific diversity of widespread and dominant cyanobacteria.</title>
        <authorList>
            <person name="Wei J."/>
            <person name="Shu W."/>
            <person name="Hu C."/>
        </authorList>
    </citation>
    <scope>NUCLEOTIDE SEQUENCE [LARGE SCALE GENOMIC DNA]</scope>
    <source>
        <strain evidence="8 9">AS-A4</strain>
    </source>
</reference>
<organism evidence="8 9">
    <name type="scientific">Stenomitos frigidus AS-A4</name>
    <dbReference type="NCBI Taxonomy" id="2933935"/>
    <lineage>
        <taxon>Bacteria</taxon>
        <taxon>Bacillati</taxon>
        <taxon>Cyanobacteriota</taxon>
        <taxon>Cyanophyceae</taxon>
        <taxon>Leptolyngbyales</taxon>
        <taxon>Leptolyngbyaceae</taxon>
        <taxon>Stenomitos</taxon>
    </lineage>
</organism>
<protein>
    <submittedName>
        <fullName evidence="8">Response regulator</fullName>
    </submittedName>
</protein>
<dbReference type="CDD" id="cd17574">
    <property type="entry name" value="REC_OmpR"/>
    <property type="match status" value="1"/>
</dbReference>
<evidence type="ECO:0000259" key="5">
    <source>
        <dbReference type="PROSITE" id="PS50110"/>
    </source>
</evidence>
<dbReference type="Pfam" id="PF00072">
    <property type="entry name" value="Response_reg"/>
    <property type="match status" value="2"/>
</dbReference>
<dbReference type="SUPFAM" id="SSF52172">
    <property type="entry name" value="CheY-like"/>
    <property type="match status" value="2"/>
</dbReference>
<feature type="modified residue" description="4-aspartylphosphate" evidence="3">
    <location>
        <position position="51"/>
    </location>
</feature>
<name>A0ABV0KRZ0_9CYAN</name>
<evidence type="ECO:0000256" key="1">
    <source>
        <dbReference type="ARBA" id="ARBA00023125"/>
    </source>
</evidence>
<dbReference type="Gene3D" id="1.20.120.160">
    <property type="entry name" value="HPT domain"/>
    <property type="match status" value="1"/>
</dbReference>
<sequence>MKVLLIEDDAAIAELLRQSLTAQHYLVEVAADGQEGWDFAEAFAYDLILLDLMLPKLNGIHFCQRLRHEGDRRSQLLNHSTPILLMTAEDVSSHRVAGLDAGADDYIVKPFALDELLARVRALLRRGSVERSPLLQWGQLQLDPSACQASYNSQPFHLSSKEYSLLELFLRHPQRIFSHGTLVEQLWALENTPTENAVRAQIKGLRKRLKEVGVEDWLETVYGLGYRLKESGGVRDATEVEKGEVVSSEQPALPQPHPSPINTFWEEYRSQYCDRLSIIEQAIAALQTQTLSETLRQQAQREAHTLKGSLGLFNLDDASELSRQLEQLLKTDPLGPLQQAQLAALVSRLRQSIEQPLPQTASKPTARLVSSNASSPSFVLLQRSQLLLVDDDAQLLNIVQAMLQPWGFQIVLLSRAQQFWGTLEEVKPDLLLLDIEMSEVNGIDLCQAIRNDSRWDDLPILMISANNEDETIQRVFMAGADDYVSKPIRTAELVARVIRRLEHAMVVKKLRGLEQ</sequence>
<feature type="domain" description="HPt" evidence="6">
    <location>
        <begin position="257"/>
        <end position="363"/>
    </location>
</feature>
<dbReference type="SMART" id="SM00448">
    <property type="entry name" value="REC"/>
    <property type="match status" value="2"/>
</dbReference>
<dbReference type="Gene3D" id="1.10.10.10">
    <property type="entry name" value="Winged helix-like DNA-binding domain superfamily/Winged helix DNA-binding domain"/>
    <property type="match status" value="1"/>
</dbReference>
<dbReference type="InterPro" id="IPR001789">
    <property type="entry name" value="Sig_transdc_resp-reg_receiver"/>
</dbReference>
<evidence type="ECO:0000256" key="3">
    <source>
        <dbReference type="PROSITE-ProRule" id="PRU00169"/>
    </source>
</evidence>
<gene>
    <name evidence="8" type="ORF">NDI38_26735</name>
</gene>
<dbReference type="RefSeq" id="WP_190448458.1">
    <property type="nucleotide sequence ID" value="NZ_JAMPLM010000049.1"/>
</dbReference>
<evidence type="ECO:0000256" key="4">
    <source>
        <dbReference type="PROSITE-ProRule" id="PRU01091"/>
    </source>
</evidence>
<feature type="modified residue" description="Phosphohistidine" evidence="2">
    <location>
        <position position="304"/>
    </location>
</feature>
<keyword evidence="1 4" id="KW-0238">DNA-binding</keyword>
<comment type="caution">
    <text evidence="8">The sequence shown here is derived from an EMBL/GenBank/DDBJ whole genome shotgun (WGS) entry which is preliminary data.</text>
</comment>
<dbReference type="CDD" id="cd00383">
    <property type="entry name" value="trans_reg_C"/>
    <property type="match status" value="1"/>
</dbReference>
<dbReference type="Pfam" id="PF00486">
    <property type="entry name" value="Trans_reg_C"/>
    <property type="match status" value="1"/>
</dbReference>
<evidence type="ECO:0000256" key="2">
    <source>
        <dbReference type="PROSITE-ProRule" id="PRU00110"/>
    </source>
</evidence>
<dbReference type="InterPro" id="IPR008207">
    <property type="entry name" value="Sig_transdc_His_kin_Hpt_dom"/>
</dbReference>
<keyword evidence="3" id="KW-0597">Phosphoprotein</keyword>
<dbReference type="InterPro" id="IPR039420">
    <property type="entry name" value="WalR-like"/>
</dbReference>
<evidence type="ECO:0000259" key="6">
    <source>
        <dbReference type="PROSITE" id="PS50894"/>
    </source>
</evidence>
<dbReference type="InterPro" id="IPR001867">
    <property type="entry name" value="OmpR/PhoB-type_DNA-bd"/>
</dbReference>
<dbReference type="PROSITE" id="PS50110">
    <property type="entry name" value="RESPONSE_REGULATORY"/>
    <property type="match status" value="2"/>
</dbReference>
<feature type="DNA-binding region" description="OmpR/PhoB-type" evidence="4">
    <location>
        <begin position="132"/>
        <end position="230"/>
    </location>
</feature>
<dbReference type="PROSITE" id="PS51755">
    <property type="entry name" value="OMPR_PHOB"/>
    <property type="match status" value="1"/>
</dbReference>
<dbReference type="InterPro" id="IPR036641">
    <property type="entry name" value="HPT_dom_sf"/>
</dbReference>
<dbReference type="EMBL" id="JAMPLM010000049">
    <property type="protein sequence ID" value="MEP1061975.1"/>
    <property type="molecule type" value="Genomic_DNA"/>
</dbReference>
<dbReference type="InterPro" id="IPR011006">
    <property type="entry name" value="CheY-like_superfamily"/>
</dbReference>
<dbReference type="Proteomes" id="UP001476950">
    <property type="component" value="Unassembled WGS sequence"/>
</dbReference>
<proteinExistence type="predicted"/>
<evidence type="ECO:0000313" key="9">
    <source>
        <dbReference type="Proteomes" id="UP001476950"/>
    </source>
</evidence>
<feature type="domain" description="OmpR/PhoB-type" evidence="7">
    <location>
        <begin position="132"/>
        <end position="230"/>
    </location>
</feature>
<dbReference type="CDD" id="cd00088">
    <property type="entry name" value="HPT"/>
    <property type="match status" value="1"/>
</dbReference>
<dbReference type="SUPFAM" id="SSF47226">
    <property type="entry name" value="Histidine-containing phosphotransfer domain, HPT domain"/>
    <property type="match status" value="1"/>
</dbReference>
<dbReference type="PANTHER" id="PTHR48111:SF15">
    <property type="entry name" value="OMPR SUBFAMILY"/>
    <property type="match status" value="1"/>
</dbReference>
<dbReference type="SMART" id="SM00862">
    <property type="entry name" value="Trans_reg_C"/>
    <property type="match status" value="1"/>
</dbReference>
<feature type="domain" description="Response regulatory" evidence="5">
    <location>
        <begin position="2"/>
        <end position="124"/>
    </location>
</feature>
<dbReference type="Gene3D" id="3.40.50.2300">
    <property type="match status" value="2"/>
</dbReference>
<dbReference type="InterPro" id="IPR036388">
    <property type="entry name" value="WH-like_DNA-bd_sf"/>
</dbReference>
<evidence type="ECO:0000259" key="7">
    <source>
        <dbReference type="PROSITE" id="PS51755"/>
    </source>
</evidence>
<feature type="modified residue" description="4-aspartylphosphate" evidence="3">
    <location>
        <position position="434"/>
    </location>
</feature>
<accession>A0ABV0KRZ0</accession>
<evidence type="ECO:0000313" key="8">
    <source>
        <dbReference type="EMBL" id="MEP1061975.1"/>
    </source>
</evidence>
<dbReference type="PANTHER" id="PTHR48111">
    <property type="entry name" value="REGULATOR OF RPOS"/>
    <property type="match status" value="1"/>
</dbReference>
<keyword evidence="9" id="KW-1185">Reference proteome</keyword>
<dbReference type="PROSITE" id="PS50894">
    <property type="entry name" value="HPT"/>
    <property type="match status" value="1"/>
</dbReference>